<proteinExistence type="predicted"/>
<accession>A0A834T244</accession>
<comment type="caution">
    <text evidence="1">The sequence shown here is derived from an EMBL/GenBank/DDBJ whole genome shotgun (WGS) entry which is preliminary data.</text>
</comment>
<gene>
    <name evidence="1" type="ORF">G2W53_028149</name>
</gene>
<reference evidence="1" key="1">
    <citation type="submission" date="2020-09" db="EMBL/GenBank/DDBJ databases">
        <title>Genome-Enabled Discovery of Anthraquinone Biosynthesis in Senna tora.</title>
        <authorList>
            <person name="Kang S.-H."/>
            <person name="Pandey R.P."/>
            <person name="Lee C.-M."/>
            <person name="Sim J.-S."/>
            <person name="Jeong J.-T."/>
            <person name="Choi B.-S."/>
            <person name="Jung M."/>
            <person name="Ginzburg D."/>
            <person name="Zhao K."/>
            <person name="Won S.Y."/>
            <person name="Oh T.-J."/>
            <person name="Yu Y."/>
            <person name="Kim N.-H."/>
            <person name="Lee O.R."/>
            <person name="Lee T.-H."/>
            <person name="Bashyal P."/>
            <person name="Kim T.-S."/>
            <person name="Lee W.-H."/>
            <person name="Kawkins C."/>
            <person name="Kim C.-K."/>
            <person name="Kim J.S."/>
            <person name="Ahn B.O."/>
            <person name="Rhee S.Y."/>
            <person name="Sohng J.K."/>
        </authorList>
    </citation>
    <scope>NUCLEOTIDE SEQUENCE</scope>
    <source>
        <tissue evidence="1">Leaf</tissue>
    </source>
</reference>
<dbReference type="Proteomes" id="UP000634136">
    <property type="component" value="Unassembled WGS sequence"/>
</dbReference>
<keyword evidence="2" id="KW-1185">Reference proteome</keyword>
<dbReference type="AlphaFoldDB" id="A0A834T244"/>
<organism evidence="1 2">
    <name type="scientific">Senna tora</name>
    <dbReference type="NCBI Taxonomy" id="362788"/>
    <lineage>
        <taxon>Eukaryota</taxon>
        <taxon>Viridiplantae</taxon>
        <taxon>Streptophyta</taxon>
        <taxon>Embryophyta</taxon>
        <taxon>Tracheophyta</taxon>
        <taxon>Spermatophyta</taxon>
        <taxon>Magnoliopsida</taxon>
        <taxon>eudicotyledons</taxon>
        <taxon>Gunneridae</taxon>
        <taxon>Pentapetalae</taxon>
        <taxon>rosids</taxon>
        <taxon>fabids</taxon>
        <taxon>Fabales</taxon>
        <taxon>Fabaceae</taxon>
        <taxon>Caesalpinioideae</taxon>
        <taxon>Cassia clade</taxon>
        <taxon>Senna</taxon>
    </lineage>
</organism>
<protein>
    <submittedName>
        <fullName evidence="1">Uncharacterized protein</fullName>
    </submittedName>
</protein>
<evidence type="ECO:0000313" key="2">
    <source>
        <dbReference type="Proteomes" id="UP000634136"/>
    </source>
</evidence>
<evidence type="ECO:0000313" key="1">
    <source>
        <dbReference type="EMBL" id="KAF7814180.1"/>
    </source>
</evidence>
<name>A0A834T244_9FABA</name>
<sequence>MEKNGEVRECHYHVRRQLKRDYYYYRKLIPCQIHVRGEKEKWDRLTLTLFSLLNS</sequence>
<dbReference type="EMBL" id="JAAIUW010000009">
    <property type="protein sequence ID" value="KAF7814180.1"/>
    <property type="molecule type" value="Genomic_DNA"/>
</dbReference>